<organism evidence="2 4">
    <name type="scientific">Legionella feeleii</name>
    <dbReference type="NCBI Taxonomy" id="453"/>
    <lineage>
        <taxon>Bacteria</taxon>
        <taxon>Pseudomonadati</taxon>
        <taxon>Pseudomonadota</taxon>
        <taxon>Gammaproteobacteria</taxon>
        <taxon>Legionellales</taxon>
        <taxon>Legionellaceae</taxon>
        <taxon>Legionella</taxon>
    </lineage>
</organism>
<name>A0A0W0TM93_9GAMM</name>
<dbReference type="Proteomes" id="UP000054698">
    <property type="component" value="Unassembled WGS sequence"/>
</dbReference>
<dbReference type="InterPro" id="IPR025197">
    <property type="entry name" value="DUF4116"/>
</dbReference>
<evidence type="ECO:0000313" key="4">
    <source>
        <dbReference type="Proteomes" id="UP000054698"/>
    </source>
</evidence>
<keyword evidence="4" id="KW-1185">Reference proteome</keyword>
<reference evidence="3 5" key="2">
    <citation type="submission" date="2018-06" db="EMBL/GenBank/DDBJ databases">
        <authorList>
            <consortium name="Pathogen Informatics"/>
            <person name="Doyle S."/>
        </authorList>
    </citation>
    <scope>NUCLEOTIDE SEQUENCE [LARGE SCALE GENOMIC DNA]</scope>
    <source>
        <strain evidence="3 5">NCTC12022</strain>
    </source>
</reference>
<reference evidence="2 4" key="1">
    <citation type="submission" date="2015-11" db="EMBL/GenBank/DDBJ databases">
        <title>Genomic analysis of 38 Legionella species identifies large and diverse effector repertoires.</title>
        <authorList>
            <person name="Burstein D."/>
            <person name="Amaro F."/>
            <person name="Zusman T."/>
            <person name="Lifshitz Z."/>
            <person name="Cohen O."/>
            <person name="Gilbert J.A."/>
            <person name="Pupko T."/>
            <person name="Shuman H.A."/>
            <person name="Segal G."/>
        </authorList>
    </citation>
    <scope>NUCLEOTIDE SEQUENCE [LARGE SCALE GENOMIC DNA]</scope>
    <source>
        <strain evidence="2 4">WO-44C</strain>
    </source>
</reference>
<dbReference type="Proteomes" id="UP000251942">
    <property type="component" value="Unassembled WGS sequence"/>
</dbReference>
<feature type="domain" description="DUF4116" evidence="1">
    <location>
        <begin position="132"/>
        <end position="177"/>
    </location>
</feature>
<feature type="domain" description="DUF4116" evidence="1">
    <location>
        <begin position="58"/>
        <end position="105"/>
    </location>
</feature>
<dbReference type="OrthoDB" id="5654365at2"/>
<evidence type="ECO:0000313" key="5">
    <source>
        <dbReference type="Proteomes" id="UP000251942"/>
    </source>
</evidence>
<dbReference type="Pfam" id="PF13475">
    <property type="entry name" value="DUF4116"/>
    <property type="match status" value="3"/>
</dbReference>
<dbReference type="PATRIC" id="fig|453.4.peg.1801"/>
<accession>A0A0W0TM93</accession>
<dbReference type="EMBL" id="UASS01000011">
    <property type="protein sequence ID" value="SPX60600.1"/>
    <property type="molecule type" value="Genomic_DNA"/>
</dbReference>
<dbReference type="RefSeq" id="WP_058445690.1">
    <property type="nucleotide sequence ID" value="NZ_CAAAHT010000003.1"/>
</dbReference>
<feature type="domain" description="DUF4116" evidence="1">
    <location>
        <begin position="8"/>
        <end position="55"/>
    </location>
</feature>
<protein>
    <recommendedName>
        <fullName evidence="1">DUF4116 domain-containing protein</fullName>
    </recommendedName>
</protein>
<dbReference type="STRING" id="453.Lfee_1641"/>
<sequence>MITENSTKEEVLFAVKDNGDLLEQASSVLKNDPDVVLAAISNQPLAIEFASDAIRDNLDIMMKAVEGDGWALEFASERLKNEPRLVLAAIKKDIYAFKYASSDLQQNPDFIIDALKIDINLINVLPPPIFKDRALFLKMMALSPLVLQKAPEEFKDDKEIVMAAVSQNGLALLYASGRLKNDFELVLVAIAQNKGAHQYVSRELRDDPLIADLAAPDSPPAILKPIKELIDTVEDQEVKLAAVTLVASLEKSISTLRDSRDVNKFFEEIALAVNKAQPIFNKQQTSQEIFDKFEEKIRPYVLRGKAIINKNIWLAKLVNNEITLKDIPEEFCTDEICLLAIQRNWSEIEYVPKERLENNQAISSLAVGKNWEALRFIPEIMRKEALCRLAIEQDFKAFEFVPKALRGTLLRKDNTAERMLRFSYNPQHLIEDQETLDYLANLREHILKSCNIVILQPGQSSFELEDIRQVYAAKRGGNHVIVVRDAESLSKLLADLQHYNNPINLALIGHAHLGSEDIATMSPSQIAELALQNPIISRITLLGCDTAAGDKPLEEETSNAIELLKLKQKMKGNLSERYGDIFKNEKRLEALVNDILWKTGERSCGVGVMVEADSPALSEQLKQALGDNLDSAYILVKSKKDDTYAAYYVERDVMDIPVTCLSEKLSEEDVNFLKQHKQLTTGKKGNKSSFMENLSPNAVQWCSNKKGGIADLSQSSLLKSISLILNHRRERSYQDLPKHDDKKRSYKRSVEIDSTNDEFIKIKSSLVGKVVDALKLRATSEKRCPSVQFVKGYRGLLYPDKEGLISTKSLNAIREGKYLKTFFGTGESNINESAVKDDYKDAENKGTVKSVKVKIN</sequence>
<gene>
    <name evidence="2" type="ORF">Lfee_1641</name>
    <name evidence="3" type="ORF">NCTC12022_01332</name>
</gene>
<evidence type="ECO:0000313" key="3">
    <source>
        <dbReference type="EMBL" id="SPX60600.1"/>
    </source>
</evidence>
<dbReference type="AlphaFoldDB" id="A0A0W0TM93"/>
<evidence type="ECO:0000259" key="1">
    <source>
        <dbReference type="Pfam" id="PF13475"/>
    </source>
</evidence>
<evidence type="ECO:0000313" key="2">
    <source>
        <dbReference type="EMBL" id="KTC96729.1"/>
    </source>
</evidence>
<dbReference type="EMBL" id="LNYB01000080">
    <property type="protein sequence ID" value="KTC96729.1"/>
    <property type="molecule type" value="Genomic_DNA"/>
</dbReference>
<proteinExistence type="predicted"/>